<proteinExistence type="inferred from homology"/>
<dbReference type="PANTHER" id="PTHR33202">
    <property type="entry name" value="ZINC UPTAKE REGULATION PROTEIN"/>
    <property type="match status" value="1"/>
</dbReference>
<protein>
    <submittedName>
        <fullName evidence="13">Fur family ferric uptake transcriptional regulator</fullName>
    </submittedName>
</protein>
<dbReference type="GO" id="GO:0000976">
    <property type="term" value="F:transcription cis-regulatory region binding"/>
    <property type="evidence" value="ECO:0007669"/>
    <property type="project" value="TreeGrafter"/>
</dbReference>
<evidence type="ECO:0000256" key="11">
    <source>
        <dbReference type="PIRSR" id="PIRSR602481-1"/>
    </source>
</evidence>
<dbReference type="PANTHER" id="PTHR33202:SF2">
    <property type="entry name" value="FERRIC UPTAKE REGULATION PROTEIN"/>
    <property type="match status" value="1"/>
</dbReference>
<evidence type="ECO:0000256" key="1">
    <source>
        <dbReference type="ARBA" id="ARBA00004496"/>
    </source>
</evidence>
<dbReference type="SUPFAM" id="SSF46785">
    <property type="entry name" value="Winged helix' DNA-binding domain"/>
    <property type="match status" value="1"/>
</dbReference>
<gene>
    <name evidence="13" type="ORF">FHU41_001058</name>
</gene>
<accession>A0A7Y9S7T5</accession>
<keyword evidence="5" id="KW-0678">Repressor</keyword>
<dbReference type="InterPro" id="IPR043135">
    <property type="entry name" value="Fur_C"/>
</dbReference>
<keyword evidence="14" id="KW-1185">Reference proteome</keyword>
<evidence type="ECO:0000256" key="3">
    <source>
        <dbReference type="ARBA" id="ARBA00011738"/>
    </source>
</evidence>
<evidence type="ECO:0000256" key="6">
    <source>
        <dbReference type="ARBA" id="ARBA00022723"/>
    </source>
</evidence>
<dbReference type="InterPro" id="IPR002481">
    <property type="entry name" value="FUR"/>
</dbReference>
<dbReference type="Gene3D" id="1.10.10.10">
    <property type="entry name" value="Winged helix-like DNA-binding domain superfamily/Winged helix DNA-binding domain"/>
    <property type="match status" value="1"/>
</dbReference>
<keyword evidence="12" id="KW-0408">Iron</keyword>
<keyword evidence="8" id="KW-0805">Transcription regulation</keyword>
<keyword evidence="10" id="KW-0804">Transcription</keyword>
<evidence type="ECO:0000313" key="13">
    <source>
        <dbReference type="EMBL" id="NYE94837.1"/>
    </source>
</evidence>
<dbReference type="CDD" id="cd07153">
    <property type="entry name" value="Fur_like"/>
    <property type="match status" value="1"/>
</dbReference>
<keyword evidence="7 11" id="KW-0862">Zinc</keyword>
<name>A0A7Y9S7T5_9MICC</name>
<feature type="binding site" evidence="11">
    <location>
        <position position="95"/>
    </location>
    <ligand>
        <name>Zn(2+)</name>
        <dbReference type="ChEBI" id="CHEBI:29105"/>
    </ligand>
</feature>
<evidence type="ECO:0000256" key="12">
    <source>
        <dbReference type="PIRSR" id="PIRSR602481-2"/>
    </source>
</evidence>
<dbReference type="GO" id="GO:0003700">
    <property type="term" value="F:DNA-binding transcription factor activity"/>
    <property type="evidence" value="ECO:0007669"/>
    <property type="project" value="InterPro"/>
</dbReference>
<feature type="binding site" evidence="11">
    <location>
        <position position="135"/>
    </location>
    <ligand>
        <name>Zn(2+)</name>
        <dbReference type="ChEBI" id="CHEBI:29105"/>
    </ligand>
</feature>
<comment type="subunit">
    <text evidence="3">Homodimer.</text>
</comment>
<dbReference type="Gene3D" id="3.30.1490.190">
    <property type="match status" value="1"/>
</dbReference>
<feature type="binding site" evidence="12">
    <location>
        <position position="89"/>
    </location>
    <ligand>
        <name>Fe cation</name>
        <dbReference type="ChEBI" id="CHEBI:24875"/>
    </ligand>
</feature>
<dbReference type="GO" id="GO:1900376">
    <property type="term" value="P:regulation of secondary metabolite biosynthetic process"/>
    <property type="evidence" value="ECO:0007669"/>
    <property type="project" value="TreeGrafter"/>
</dbReference>
<evidence type="ECO:0000256" key="5">
    <source>
        <dbReference type="ARBA" id="ARBA00022491"/>
    </source>
</evidence>
<dbReference type="GO" id="GO:0008270">
    <property type="term" value="F:zinc ion binding"/>
    <property type="evidence" value="ECO:0007669"/>
    <property type="project" value="TreeGrafter"/>
</dbReference>
<evidence type="ECO:0000256" key="9">
    <source>
        <dbReference type="ARBA" id="ARBA00023125"/>
    </source>
</evidence>
<feature type="binding site" evidence="12">
    <location>
        <position position="110"/>
    </location>
    <ligand>
        <name>Fe cation</name>
        <dbReference type="ChEBI" id="CHEBI:24875"/>
    </ligand>
</feature>
<keyword evidence="6 11" id="KW-0479">Metal-binding</keyword>
<feature type="binding site" evidence="11">
    <location>
        <position position="98"/>
    </location>
    <ligand>
        <name>Zn(2+)</name>
        <dbReference type="ChEBI" id="CHEBI:29105"/>
    </ligand>
</feature>
<dbReference type="InterPro" id="IPR036390">
    <property type="entry name" value="WH_DNA-bd_sf"/>
</dbReference>
<dbReference type="Pfam" id="PF01475">
    <property type="entry name" value="FUR"/>
    <property type="match status" value="1"/>
</dbReference>
<dbReference type="AlphaFoldDB" id="A0A7Y9S7T5"/>
<comment type="cofactor">
    <cofactor evidence="11">
        <name>Zn(2+)</name>
        <dbReference type="ChEBI" id="CHEBI:29105"/>
    </cofactor>
    <text evidence="11">Binds 1 zinc ion per subunit.</text>
</comment>
<comment type="subcellular location">
    <subcellularLocation>
        <location evidence="1">Cytoplasm</location>
    </subcellularLocation>
</comment>
<dbReference type="InterPro" id="IPR036388">
    <property type="entry name" value="WH-like_DNA-bd_sf"/>
</dbReference>
<comment type="cofactor">
    <cofactor evidence="12">
        <name>Mn(2+)</name>
        <dbReference type="ChEBI" id="CHEBI:29035"/>
    </cofactor>
    <cofactor evidence="12">
        <name>Fe(2+)</name>
        <dbReference type="ChEBI" id="CHEBI:29033"/>
    </cofactor>
    <text evidence="12">Binds 1 Mn(2+) or Fe(2+) ion per subunit.</text>
</comment>
<reference evidence="13 14" key="1">
    <citation type="submission" date="2020-07" db="EMBL/GenBank/DDBJ databases">
        <title>Sequencing the genomes of 1000 actinobacteria strains.</title>
        <authorList>
            <person name="Klenk H.-P."/>
        </authorList>
    </citation>
    <scope>NUCLEOTIDE SEQUENCE [LARGE SCALE GENOMIC DNA]</scope>
    <source>
        <strain evidence="13 14">DSM 102047</strain>
    </source>
</reference>
<dbReference type="RefSeq" id="WP_179388552.1">
    <property type="nucleotide sequence ID" value="NZ_JACBYQ010000001.1"/>
</dbReference>
<keyword evidence="4" id="KW-0963">Cytoplasm</keyword>
<sequence>MPESSAPVKEQVKEQRVTKQRLAVSAALDDLNDFVSTQELHRILHERGVSVSLATSYRILQSLAEDGAVDVLRNPDGEAVYRRCAAVEHHHHLLCRNCGKAVEIEAPAVESWAAKIAAEHGYTEPSHTVEIIGLCPECTASAAAEKPKSN</sequence>
<evidence type="ECO:0000256" key="4">
    <source>
        <dbReference type="ARBA" id="ARBA00022490"/>
    </source>
</evidence>
<evidence type="ECO:0000256" key="8">
    <source>
        <dbReference type="ARBA" id="ARBA00023015"/>
    </source>
</evidence>
<evidence type="ECO:0000256" key="2">
    <source>
        <dbReference type="ARBA" id="ARBA00007957"/>
    </source>
</evidence>
<comment type="caution">
    <text evidence="13">The sequence shown here is derived from an EMBL/GenBank/DDBJ whole genome shotgun (WGS) entry which is preliminary data.</text>
</comment>
<keyword evidence="9" id="KW-0238">DNA-binding</keyword>
<dbReference type="Proteomes" id="UP000521748">
    <property type="component" value="Unassembled WGS sequence"/>
</dbReference>
<evidence type="ECO:0000256" key="7">
    <source>
        <dbReference type="ARBA" id="ARBA00022833"/>
    </source>
</evidence>
<dbReference type="EMBL" id="JACBYQ010000001">
    <property type="protein sequence ID" value="NYE94837.1"/>
    <property type="molecule type" value="Genomic_DNA"/>
</dbReference>
<feature type="binding site" evidence="12">
    <location>
        <position position="127"/>
    </location>
    <ligand>
        <name>Fe cation</name>
        <dbReference type="ChEBI" id="CHEBI:24875"/>
    </ligand>
</feature>
<feature type="binding site" evidence="11">
    <location>
        <position position="138"/>
    </location>
    <ligand>
        <name>Zn(2+)</name>
        <dbReference type="ChEBI" id="CHEBI:29105"/>
    </ligand>
</feature>
<comment type="similarity">
    <text evidence="2">Belongs to the Fur family.</text>
</comment>
<evidence type="ECO:0000256" key="10">
    <source>
        <dbReference type="ARBA" id="ARBA00023163"/>
    </source>
</evidence>
<dbReference type="GO" id="GO:0045892">
    <property type="term" value="P:negative regulation of DNA-templated transcription"/>
    <property type="evidence" value="ECO:0007669"/>
    <property type="project" value="TreeGrafter"/>
</dbReference>
<organism evidence="13 14">
    <name type="scientific">Psychromicrobium silvestre</name>
    <dbReference type="NCBI Taxonomy" id="1645614"/>
    <lineage>
        <taxon>Bacteria</taxon>
        <taxon>Bacillati</taxon>
        <taxon>Actinomycetota</taxon>
        <taxon>Actinomycetes</taxon>
        <taxon>Micrococcales</taxon>
        <taxon>Micrococcaceae</taxon>
        <taxon>Psychromicrobium</taxon>
    </lineage>
</organism>
<evidence type="ECO:0000313" key="14">
    <source>
        <dbReference type="Proteomes" id="UP000521748"/>
    </source>
</evidence>
<dbReference type="GO" id="GO:0005829">
    <property type="term" value="C:cytosol"/>
    <property type="evidence" value="ECO:0007669"/>
    <property type="project" value="TreeGrafter"/>
</dbReference>